<dbReference type="VEuPathDB" id="FungiDB:H310_07217"/>
<dbReference type="AlphaFoldDB" id="A0A024U318"/>
<organism evidence="4">
    <name type="scientific">Aphanomyces invadans</name>
    <dbReference type="NCBI Taxonomy" id="157072"/>
    <lineage>
        <taxon>Eukaryota</taxon>
        <taxon>Sar</taxon>
        <taxon>Stramenopiles</taxon>
        <taxon>Oomycota</taxon>
        <taxon>Saprolegniomycetes</taxon>
        <taxon>Saprolegniales</taxon>
        <taxon>Verrucalvaceae</taxon>
        <taxon>Aphanomyces</taxon>
    </lineage>
</organism>
<dbReference type="PANTHER" id="PTHR24171:SF8">
    <property type="entry name" value="BRCA1-ASSOCIATED RING DOMAIN PROTEIN 1"/>
    <property type="match status" value="1"/>
</dbReference>
<keyword evidence="2 3" id="KW-0040">ANK repeat</keyword>
<dbReference type="SUPFAM" id="SSF48403">
    <property type="entry name" value="Ankyrin repeat"/>
    <property type="match status" value="1"/>
</dbReference>
<evidence type="ECO:0000256" key="2">
    <source>
        <dbReference type="ARBA" id="ARBA00023043"/>
    </source>
</evidence>
<dbReference type="RefSeq" id="XP_008870784.1">
    <property type="nucleotide sequence ID" value="XM_008872562.1"/>
</dbReference>
<protein>
    <submittedName>
        <fullName evidence="4">Uncharacterized protein</fullName>
    </submittedName>
</protein>
<dbReference type="GO" id="GO:0085020">
    <property type="term" value="P:protein K6-linked ubiquitination"/>
    <property type="evidence" value="ECO:0007669"/>
    <property type="project" value="TreeGrafter"/>
</dbReference>
<proteinExistence type="predicted"/>
<feature type="repeat" description="ANK" evidence="3">
    <location>
        <begin position="139"/>
        <end position="167"/>
    </location>
</feature>
<dbReference type="InterPro" id="IPR002110">
    <property type="entry name" value="Ankyrin_rpt"/>
</dbReference>
<dbReference type="OrthoDB" id="57720at2759"/>
<name>A0A024U318_9STRA</name>
<evidence type="ECO:0000313" key="4">
    <source>
        <dbReference type="EMBL" id="ETW00649.1"/>
    </source>
</evidence>
<dbReference type="GO" id="GO:0004842">
    <property type="term" value="F:ubiquitin-protein transferase activity"/>
    <property type="evidence" value="ECO:0007669"/>
    <property type="project" value="TreeGrafter"/>
</dbReference>
<dbReference type="PANTHER" id="PTHR24171">
    <property type="entry name" value="ANKYRIN REPEAT DOMAIN-CONTAINING PROTEIN 39-RELATED"/>
    <property type="match status" value="1"/>
</dbReference>
<dbReference type="GeneID" id="20084267"/>
<gene>
    <name evidence="4" type="ORF">H310_07217</name>
</gene>
<dbReference type="Pfam" id="PF12796">
    <property type="entry name" value="Ank_2"/>
    <property type="match status" value="2"/>
</dbReference>
<dbReference type="PROSITE" id="PS50297">
    <property type="entry name" value="ANK_REP_REGION"/>
    <property type="match status" value="2"/>
</dbReference>
<feature type="repeat" description="ANK" evidence="3">
    <location>
        <begin position="35"/>
        <end position="67"/>
    </location>
</feature>
<keyword evidence="1" id="KW-0677">Repeat</keyword>
<sequence>MQANRALIHACKYGNVNDVRRCIEEEGFNVDGAGDNWTPLMWCAYYGHVDAAKVLVEHGASTDIVFDGKDAMGCARDNNQTAIMDYLSSLPLKKPVAVRHKDTMPTISADVLLQACKSGNIDDARVCLNEGIDVRGKGDDWSPLMWSAYHGHIDVAVLLLEHGADLNYVFVHDGMTAMDCAKANNQMEFVAFLKKQAKDGRRVRFTSSTIDRPSELLLPSSCGPAGCCSII</sequence>
<dbReference type="PROSITE" id="PS50088">
    <property type="entry name" value="ANK_REPEAT"/>
    <property type="match status" value="2"/>
</dbReference>
<reference evidence="4" key="1">
    <citation type="submission" date="2013-12" db="EMBL/GenBank/DDBJ databases">
        <title>The Genome Sequence of Aphanomyces invadans NJM9701.</title>
        <authorList>
            <consortium name="The Broad Institute Genomics Platform"/>
            <person name="Russ C."/>
            <person name="Tyler B."/>
            <person name="van West P."/>
            <person name="Dieguez-Uribeondo J."/>
            <person name="Young S.K."/>
            <person name="Zeng Q."/>
            <person name="Gargeya S."/>
            <person name="Fitzgerald M."/>
            <person name="Abouelleil A."/>
            <person name="Alvarado L."/>
            <person name="Chapman S.B."/>
            <person name="Gainer-Dewar J."/>
            <person name="Goldberg J."/>
            <person name="Griggs A."/>
            <person name="Gujja S."/>
            <person name="Hansen M."/>
            <person name="Howarth C."/>
            <person name="Imamovic A."/>
            <person name="Ireland A."/>
            <person name="Larimer J."/>
            <person name="McCowan C."/>
            <person name="Murphy C."/>
            <person name="Pearson M."/>
            <person name="Poon T.W."/>
            <person name="Priest M."/>
            <person name="Roberts A."/>
            <person name="Saif S."/>
            <person name="Shea T."/>
            <person name="Sykes S."/>
            <person name="Wortman J."/>
            <person name="Nusbaum C."/>
            <person name="Birren B."/>
        </authorList>
    </citation>
    <scope>NUCLEOTIDE SEQUENCE [LARGE SCALE GENOMIC DNA]</scope>
    <source>
        <strain evidence="4">NJM9701</strain>
    </source>
</reference>
<dbReference type="SMART" id="SM00248">
    <property type="entry name" value="ANK"/>
    <property type="match status" value="3"/>
</dbReference>
<dbReference type="STRING" id="157072.A0A024U318"/>
<dbReference type="InterPro" id="IPR036770">
    <property type="entry name" value="Ankyrin_rpt-contain_sf"/>
</dbReference>
<evidence type="ECO:0000256" key="1">
    <source>
        <dbReference type="ARBA" id="ARBA00022737"/>
    </source>
</evidence>
<dbReference type="Gene3D" id="1.25.40.20">
    <property type="entry name" value="Ankyrin repeat-containing domain"/>
    <property type="match status" value="2"/>
</dbReference>
<evidence type="ECO:0000256" key="3">
    <source>
        <dbReference type="PROSITE-ProRule" id="PRU00023"/>
    </source>
</evidence>
<dbReference type="EMBL" id="KI913964">
    <property type="protein sequence ID" value="ETW00649.1"/>
    <property type="molecule type" value="Genomic_DNA"/>
</dbReference>
<accession>A0A024U318</accession>
<dbReference type="eggNOG" id="KOG0504">
    <property type="taxonomic scope" value="Eukaryota"/>
</dbReference>